<gene>
    <name evidence="1" type="ORF">CEP51_014143</name>
</gene>
<proteinExistence type="predicted"/>
<evidence type="ECO:0000313" key="2">
    <source>
        <dbReference type="Proteomes" id="UP000287972"/>
    </source>
</evidence>
<dbReference type="Proteomes" id="UP000287972">
    <property type="component" value="Unassembled WGS sequence"/>
</dbReference>
<accession>A0A428PYJ8</accession>
<name>A0A428PYJ8_9HYPO</name>
<sequence>MKTTCVNPFTLVPLQIGSFWTQDALLSHVGNHPLPFIPESGLGIRPSVAACGSLDLPKMPLIEIHIICKDSQRKVQPAAIIPYLAADEMVDERDSFVKNYTPSLFNGSPAHVQVIGRPGFDEDLMNAVTVISNVLKP</sequence>
<evidence type="ECO:0008006" key="3">
    <source>
        <dbReference type="Google" id="ProtNLM"/>
    </source>
</evidence>
<evidence type="ECO:0000313" key="1">
    <source>
        <dbReference type="EMBL" id="RSL58062.1"/>
    </source>
</evidence>
<dbReference type="AlphaFoldDB" id="A0A428PYJ8"/>
<keyword evidence="2" id="KW-1185">Reference proteome</keyword>
<organism evidence="1 2">
    <name type="scientific">Fusarium floridanum</name>
    <dbReference type="NCBI Taxonomy" id="1325733"/>
    <lineage>
        <taxon>Eukaryota</taxon>
        <taxon>Fungi</taxon>
        <taxon>Dikarya</taxon>
        <taxon>Ascomycota</taxon>
        <taxon>Pezizomycotina</taxon>
        <taxon>Sordariomycetes</taxon>
        <taxon>Hypocreomycetidae</taxon>
        <taxon>Hypocreales</taxon>
        <taxon>Nectriaceae</taxon>
        <taxon>Fusarium</taxon>
        <taxon>Fusarium solani species complex</taxon>
    </lineage>
</organism>
<dbReference type="EMBL" id="NKCL01000637">
    <property type="protein sequence ID" value="RSL58062.1"/>
    <property type="molecule type" value="Genomic_DNA"/>
</dbReference>
<protein>
    <recommendedName>
        <fullName evidence="3">Amidase domain-containing protein</fullName>
    </recommendedName>
</protein>
<reference evidence="1 2" key="1">
    <citation type="submission" date="2017-06" db="EMBL/GenBank/DDBJ databases">
        <title>Comparative genomic analysis of Ambrosia Fusariam Clade fungi.</title>
        <authorList>
            <person name="Stajich J.E."/>
            <person name="Carrillo J."/>
            <person name="Kijimoto T."/>
            <person name="Eskalen A."/>
            <person name="O'Donnell K."/>
            <person name="Kasson M."/>
        </authorList>
    </citation>
    <scope>NUCLEOTIDE SEQUENCE [LARGE SCALE GENOMIC DNA]</scope>
    <source>
        <strain evidence="1 2">NRRL62606</strain>
    </source>
</reference>
<comment type="caution">
    <text evidence="1">The sequence shown here is derived from an EMBL/GenBank/DDBJ whole genome shotgun (WGS) entry which is preliminary data.</text>
</comment>